<feature type="chain" id="PRO_5046407652" evidence="2">
    <location>
        <begin position="29"/>
        <end position="370"/>
    </location>
</feature>
<feature type="region of interest" description="Disordered" evidence="1">
    <location>
        <begin position="263"/>
        <end position="289"/>
    </location>
</feature>
<keyword evidence="2" id="KW-0732">Signal</keyword>
<gene>
    <name evidence="3" type="ORF">NP095_03530</name>
</gene>
<dbReference type="PANTHER" id="PTHR34853:SF1">
    <property type="entry name" value="LIPASE 5"/>
    <property type="match status" value="1"/>
</dbReference>
<evidence type="ECO:0000313" key="3">
    <source>
        <dbReference type="EMBL" id="UUI69190.1"/>
    </source>
</evidence>
<dbReference type="PIRSF" id="PIRSF029171">
    <property type="entry name" value="Esterase_LipA"/>
    <property type="match status" value="1"/>
</dbReference>
<evidence type="ECO:0000313" key="4">
    <source>
        <dbReference type="Proteomes" id="UP001315860"/>
    </source>
</evidence>
<accession>A0ABY5KJL3</accession>
<keyword evidence="4" id="KW-1185">Reference proteome</keyword>
<sequence>MKVRPLSASAALLAGALAVSLGAVPGHAIEDGGLSSAVVGTAPPGSVLEQAPAPGALTGLGIAPADATATRVLYASTGARGETTSVSGLVIVPNAPWRGPGERPVVGVSPGTQGLADRCAASRLIESGHLNDATWIRQFHASGYAIAMTDYEGLGTPGDHPFADNVVLGHNVLDVVRAARGLGLSATAPVFLQGFSEGGGATAGALELAPGYAPELRIAGGHATAPTGNLTAIGERSELDLYRPLLLLAVGLLDDGAEASGCAPEGLPRGLTDLEELGPTEPEREPVRVSRSRIDVPFAVTSAWADEIVPHDTVREAVEQWCSRGSRIVYSTSWAPSHVASGYEGGGQAVQFFDDVLRGRVVDSTCAWLF</sequence>
<dbReference type="Gene3D" id="3.40.50.1820">
    <property type="entry name" value="alpha/beta hydrolase"/>
    <property type="match status" value="1"/>
</dbReference>
<name>A0ABY5KJL3_9ACTN</name>
<dbReference type="PANTHER" id="PTHR34853">
    <property type="match status" value="1"/>
</dbReference>
<dbReference type="Proteomes" id="UP001315860">
    <property type="component" value="Chromosome"/>
</dbReference>
<organism evidence="3 4">
    <name type="scientific">Aeromicrobium duanguangcaii</name>
    <dbReference type="NCBI Taxonomy" id="2968086"/>
    <lineage>
        <taxon>Bacteria</taxon>
        <taxon>Bacillati</taxon>
        <taxon>Actinomycetota</taxon>
        <taxon>Actinomycetes</taxon>
        <taxon>Propionibacteriales</taxon>
        <taxon>Nocardioidaceae</taxon>
        <taxon>Aeromicrobium</taxon>
    </lineage>
</organism>
<dbReference type="RefSeq" id="WP_232417348.1">
    <property type="nucleotide sequence ID" value="NZ_CP101990.1"/>
</dbReference>
<proteinExistence type="predicted"/>
<protein>
    <submittedName>
        <fullName evidence="3">Lipase family protein</fullName>
    </submittedName>
</protein>
<dbReference type="SUPFAM" id="SSF53474">
    <property type="entry name" value="alpha/beta-Hydrolases"/>
    <property type="match status" value="1"/>
</dbReference>
<dbReference type="InterPro" id="IPR005152">
    <property type="entry name" value="Lipase_secreted"/>
</dbReference>
<dbReference type="Pfam" id="PF03583">
    <property type="entry name" value="LIP"/>
    <property type="match status" value="1"/>
</dbReference>
<reference evidence="3 4" key="1">
    <citation type="submission" date="2022-07" db="EMBL/GenBank/DDBJ databases">
        <title>Novel species in genus Aeromicrobium.</title>
        <authorList>
            <person name="Ye L."/>
        </authorList>
    </citation>
    <scope>NUCLEOTIDE SEQUENCE [LARGE SCALE GENOMIC DNA]</scope>
    <source>
        <strain evidence="4">zg-Y50</strain>
    </source>
</reference>
<evidence type="ECO:0000256" key="2">
    <source>
        <dbReference type="SAM" id="SignalP"/>
    </source>
</evidence>
<feature type="signal peptide" evidence="2">
    <location>
        <begin position="1"/>
        <end position="28"/>
    </location>
</feature>
<evidence type="ECO:0000256" key="1">
    <source>
        <dbReference type="SAM" id="MobiDB-lite"/>
    </source>
</evidence>
<dbReference type="InterPro" id="IPR029058">
    <property type="entry name" value="AB_hydrolase_fold"/>
</dbReference>
<dbReference type="EMBL" id="CP101990">
    <property type="protein sequence ID" value="UUI69190.1"/>
    <property type="molecule type" value="Genomic_DNA"/>
</dbReference>